<sequence length="79" mass="8571">MASVDAQASEQNADAELDADLLTMNTEKVSLGNIPQDFISFILEKPGDFCISTNSTASYLLSIRSDKDKTFHLALETTA</sequence>
<keyword evidence="2" id="KW-1185">Reference proteome</keyword>
<gene>
    <name evidence="1" type="ORF">GCK32_007893</name>
</gene>
<evidence type="ECO:0000313" key="2">
    <source>
        <dbReference type="Proteomes" id="UP001331761"/>
    </source>
</evidence>
<dbReference type="EMBL" id="WIXE01002867">
    <property type="protein sequence ID" value="KAK5984443.1"/>
    <property type="molecule type" value="Genomic_DNA"/>
</dbReference>
<protein>
    <submittedName>
        <fullName evidence="1">Uncharacterized protein</fullName>
    </submittedName>
</protein>
<dbReference type="AlphaFoldDB" id="A0AAN8GE88"/>
<dbReference type="Proteomes" id="UP001331761">
    <property type="component" value="Unassembled WGS sequence"/>
</dbReference>
<accession>A0AAN8GE88</accession>
<evidence type="ECO:0000313" key="1">
    <source>
        <dbReference type="EMBL" id="KAK5984443.1"/>
    </source>
</evidence>
<name>A0AAN8GE88_TRICO</name>
<organism evidence="1 2">
    <name type="scientific">Trichostrongylus colubriformis</name>
    <name type="common">Black scour worm</name>
    <dbReference type="NCBI Taxonomy" id="6319"/>
    <lineage>
        <taxon>Eukaryota</taxon>
        <taxon>Metazoa</taxon>
        <taxon>Ecdysozoa</taxon>
        <taxon>Nematoda</taxon>
        <taxon>Chromadorea</taxon>
        <taxon>Rhabditida</taxon>
        <taxon>Rhabditina</taxon>
        <taxon>Rhabditomorpha</taxon>
        <taxon>Strongyloidea</taxon>
        <taxon>Trichostrongylidae</taxon>
        <taxon>Trichostrongylus</taxon>
    </lineage>
</organism>
<proteinExistence type="predicted"/>
<comment type="caution">
    <text evidence="1">The sequence shown here is derived from an EMBL/GenBank/DDBJ whole genome shotgun (WGS) entry which is preliminary data.</text>
</comment>
<reference evidence="1 2" key="1">
    <citation type="submission" date="2019-10" db="EMBL/GenBank/DDBJ databases">
        <title>Assembly and Annotation for the nematode Trichostrongylus colubriformis.</title>
        <authorList>
            <person name="Martin J."/>
        </authorList>
    </citation>
    <scope>NUCLEOTIDE SEQUENCE [LARGE SCALE GENOMIC DNA]</scope>
    <source>
        <strain evidence="1">G859</strain>
        <tissue evidence="1">Whole worm</tissue>
    </source>
</reference>